<comment type="caution">
    <text evidence="2">The sequence shown here is derived from an EMBL/GenBank/DDBJ whole genome shotgun (WGS) entry which is preliminary data.</text>
</comment>
<accession>A0A512BBV7</accession>
<sequence length="154" mass="17537">MAPFTTKTFIMKNLILSALLAVTVSTAFATGETKISYFVLNSFKHDFKDVTNVTWTSKTGLAKASFIYNNQKMDAFYNPNGSLFATSKNINLDELPVGAKRSFAKRYEGYSVKEAIKYESQDEQSYYISAENEKESLIIKIDEAEHLQLFKRIR</sequence>
<dbReference type="Gene3D" id="3.10.450.360">
    <property type="match status" value="1"/>
</dbReference>
<protein>
    <recommendedName>
        <fullName evidence="4">Beta-lactamase-inhibitor-like PepSY-like domain-containing protein</fullName>
    </recommendedName>
</protein>
<dbReference type="EMBL" id="BJYT01000006">
    <property type="protein sequence ID" value="GEO09414.1"/>
    <property type="molecule type" value="Genomic_DNA"/>
</dbReference>
<gene>
    <name evidence="2" type="ORF">SAE01_19100</name>
</gene>
<organism evidence="2 3">
    <name type="scientific">Segetibacter aerophilus</name>
    <dbReference type="NCBI Taxonomy" id="670293"/>
    <lineage>
        <taxon>Bacteria</taxon>
        <taxon>Pseudomonadati</taxon>
        <taxon>Bacteroidota</taxon>
        <taxon>Chitinophagia</taxon>
        <taxon>Chitinophagales</taxon>
        <taxon>Chitinophagaceae</taxon>
        <taxon>Segetibacter</taxon>
    </lineage>
</organism>
<dbReference type="Proteomes" id="UP000321513">
    <property type="component" value="Unassembled WGS sequence"/>
</dbReference>
<feature type="signal peptide" evidence="1">
    <location>
        <begin position="1"/>
        <end position="29"/>
    </location>
</feature>
<evidence type="ECO:0000313" key="3">
    <source>
        <dbReference type="Proteomes" id="UP000321513"/>
    </source>
</evidence>
<evidence type="ECO:0008006" key="4">
    <source>
        <dbReference type="Google" id="ProtNLM"/>
    </source>
</evidence>
<keyword evidence="1" id="KW-0732">Signal</keyword>
<name>A0A512BBV7_9BACT</name>
<keyword evidence="3" id="KW-1185">Reference proteome</keyword>
<reference evidence="2 3" key="1">
    <citation type="submission" date="2019-07" db="EMBL/GenBank/DDBJ databases">
        <title>Whole genome shotgun sequence of Segetibacter aerophilus NBRC 106135.</title>
        <authorList>
            <person name="Hosoyama A."/>
            <person name="Uohara A."/>
            <person name="Ohji S."/>
            <person name="Ichikawa N."/>
        </authorList>
    </citation>
    <scope>NUCLEOTIDE SEQUENCE [LARGE SCALE GENOMIC DNA]</scope>
    <source>
        <strain evidence="2 3">NBRC 106135</strain>
    </source>
</reference>
<proteinExistence type="predicted"/>
<evidence type="ECO:0000313" key="2">
    <source>
        <dbReference type="EMBL" id="GEO09414.1"/>
    </source>
</evidence>
<dbReference type="SUPFAM" id="SSF160574">
    <property type="entry name" value="BT0923-like"/>
    <property type="match status" value="1"/>
</dbReference>
<dbReference type="AlphaFoldDB" id="A0A512BBV7"/>
<feature type="chain" id="PRO_5021995034" description="Beta-lactamase-inhibitor-like PepSY-like domain-containing protein" evidence="1">
    <location>
        <begin position="30"/>
        <end position="154"/>
    </location>
</feature>
<evidence type="ECO:0000256" key="1">
    <source>
        <dbReference type="SAM" id="SignalP"/>
    </source>
</evidence>